<dbReference type="InterPro" id="IPR036236">
    <property type="entry name" value="Znf_C2H2_sf"/>
</dbReference>
<reference evidence="10 11" key="1">
    <citation type="submission" date="2024-08" db="EMBL/GenBank/DDBJ databases">
        <authorList>
            <person name="Will J Nash"/>
            <person name="Angela Man"/>
            <person name="Seanna McTaggart"/>
            <person name="Kendall Baker"/>
            <person name="Tom Barker"/>
            <person name="Leah Catchpole"/>
            <person name="Alex Durrant"/>
            <person name="Karim Gharbi"/>
            <person name="Naomi Irish"/>
            <person name="Gemy Kaithakottil"/>
            <person name="Debby Ku"/>
            <person name="Aaliyah Providence"/>
            <person name="Felix Shaw"/>
            <person name="David Swarbreck"/>
            <person name="Chris Watkins"/>
            <person name="Ann M. McCartney"/>
            <person name="Giulio Formenti"/>
            <person name="Alice Mouton"/>
            <person name="Noel Vella"/>
            <person name="Bjorn M von Reumont"/>
            <person name="Adriana Vella"/>
            <person name="Wilfried Haerty"/>
        </authorList>
    </citation>
    <scope>NUCLEOTIDE SEQUENCE [LARGE SCALE GENOMIC DNA]</scope>
</reference>
<evidence type="ECO:0000256" key="6">
    <source>
        <dbReference type="ARBA" id="ARBA00022833"/>
    </source>
</evidence>
<dbReference type="InterPro" id="IPR022755">
    <property type="entry name" value="Znf_C2H2_jaz"/>
</dbReference>
<evidence type="ECO:0000256" key="4">
    <source>
        <dbReference type="ARBA" id="ARBA00022741"/>
    </source>
</evidence>
<keyword evidence="11" id="KW-1185">Reference proteome</keyword>
<sequence length="452" mass="52107">MNDCEVVDMSRVPVLAILGSTGSGKSRLGIELARRFSGEIISADSMQVYKGLDIITAKVTEQEKAMAPHHMLDIVDPLNPSFTVVQFRNMALPIIDNLLAKKKLPIIVGGTNYYIESLLWQVLIAGAETDADVGQLNKKLEDATYRKKAKIELDRSTTKSNSELYEELTKVDPEMAMTIHENNRRKIIRSLEVFEQYGVTHSELLKAQRIAGGSDLGGPLRYPDSILLWLRCEQKVLDERLESRVDAMLETGLVQELLDFHRRYNEQRIKSNTSADYTKGIFQSIGFKEFHAYLVLPEEEKREKKGEKLLQQGIDDLKLVTKRYAKRQEKWIKNRLIRCADRQVPLLYELDCTDVNQWNSRVYEPAVAIIEAVMRGEKPEQKPLNELTLHQEYIKNNDKKRHYCDVCDRIFVGKFQWDIHLDSNKHKKVLKKKKIEERKKTEQSSASVDCKL</sequence>
<dbReference type="Proteomes" id="UP001642520">
    <property type="component" value="Unassembled WGS sequence"/>
</dbReference>
<feature type="domain" description="U1-type" evidence="9">
    <location>
        <begin position="399"/>
        <end position="433"/>
    </location>
</feature>
<evidence type="ECO:0000256" key="3">
    <source>
        <dbReference type="ARBA" id="ARBA00022723"/>
    </source>
</evidence>
<dbReference type="SUPFAM" id="SSF52540">
    <property type="entry name" value="P-loop containing nucleoside triphosphate hydrolases"/>
    <property type="match status" value="2"/>
</dbReference>
<dbReference type="Gene3D" id="3.40.50.300">
    <property type="entry name" value="P-loop containing nucleotide triphosphate hydrolases"/>
    <property type="match status" value="1"/>
</dbReference>
<proteinExistence type="inferred from homology"/>
<dbReference type="PANTHER" id="PTHR11088">
    <property type="entry name" value="TRNA DIMETHYLALLYLTRANSFERASE"/>
    <property type="match status" value="1"/>
</dbReference>
<dbReference type="Gene3D" id="3.30.160.60">
    <property type="entry name" value="Classic Zinc Finger"/>
    <property type="match status" value="1"/>
</dbReference>
<dbReference type="PANTHER" id="PTHR11088:SF89">
    <property type="entry name" value="TRNA DIMETHYLALLYLTRANSFERASE"/>
    <property type="match status" value="1"/>
</dbReference>
<keyword evidence="2 8" id="KW-0808">Transferase</keyword>
<evidence type="ECO:0000313" key="10">
    <source>
        <dbReference type="EMBL" id="CAL7940786.1"/>
    </source>
</evidence>
<comment type="caution">
    <text evidence="10">The sequence shown here is derived from an EMBL/GenBank/DDBJ whole genome shotgun (WGS) entry which is preliminary data.</text>
</comment>
<name>A0ABP1NMI0_XYLVO</name>
<dbReference type="Gene3D" id="1.10.20.140">
    <property type="match status" value="1"/>
</dbReference>
<evidence type="ECO:0000256" key="1">
    <source>
        <dbReference type="ARBA" id="ARBA00005842"/>
    </source>
</evidence>
<dbReference type="HAMAP" id="MF_00185">
    <property type="entry name" value="IPP_trans"/>
    <property type="match status" value="1"/>
</dbReference>
<dbReference type="InterPro" id="IPR039657">
    <property type="entry name" value="Dimethylallyltransferase"/>
</dbReference>
<keyword evidence="4 8" id="KW-0547">Nucleotide-binding</keyword>
<gene>
    <name evidence="10" type="ORF">XYLVIOL_LOCUS4663</name>
</gene>
<evidence type="ECO:0000256" key="7">
    <source>
        <dbReference type="ARBA" id="ARBA00022840"/>
    </source>
</evidence>
<keyword evidence="5" id="KW-0863">Zinc-finger</keyword>
<dbReference type="Pfam" id="PF01715">
    <property type="entry name" value="IPPT"/>
    <property type="match status" value="1"/>
</dbReference>
<keyword evidence="3" id="KW-0479">Metal-binding</keyword>
<keyword evidence="6" id="KW-0862">Zinc</keyword>
<accession>A0ABP1NMI0</accession>
<evidence type="ECO:0000259" key="9">
    <source>
        <dbReference type="SMART" id="SM00451"/>
    </source>
</evidence>
<comment type="similarity">
    <text evidence="1 8">Belongs to the IPP transferase family.</text>
</comment>
<dbReference type="NCBIfam" id="TIGR00174">
    <property type="entry name" value="miaA"/>
    <property type="match status" value="1"/>
</dbReference>
<dbReference type="SMART" id="SM00451">
    <property type="entry name" value="ZnF_U1"/>
    <property type="match status" value="1"/>
</dbReference>
<evidence type="ECO:0000256" key="5">
    <source>
        <dbReference type="ARBA" id="ARBA00022771"/>
    </source>
</evidence>
<evidence type="ECO:0000313" key="11">
    <source>
        <dbReference type="Proteomes" id="UP001642520"/>
    </source>
</evidence>
<dbReference type="InterPro" id="IPR003604">
    <property type="entry name" value="Matrin/U1-like-C_Znf_C2H2"/>
</dbReference>
<keyword evidence="7 8" id="KW-0067">ATP-binding</keyword>
<dbReference type="InterPro" id="IPR018022">
    <property type="entry name" value="IPT"/>
</dbReference>
<dbReference type="EMBL" id="CAXAJV020001290">
    <property type="protein sequence ID" value="CAL7940786.1"/>
    <property type="molecule type" value="Genomic_DNA"/>
</dbReference>
<dbReference type="InterPro" id="IPR027417">
    <property type="entry name" value="P-loop_NTPase"/>
</dbReference>
<organism evidence="10 11">
    <name type="scientific">Xylocopa violacea</name>
    <name type="common">Violet carpenter bee</name>
    <name type="synonym">Apis violacea</name>
    <dbReference type="NCBI Taxonomy" id="135666"/>
    <lineage>
        <taxon>Eukaryota</taxon>
        <taxon>Metazoa</taxon>
        <taxon>Ecdysozoa</taxon>
        <taxon>Arthropoda</taxon>
        <taxon>Hexapoda</taxon>
        <taxon>Insecta</taxon>
        <taxon>Pterygota</taxon>
        <taxon>Neoptera</taxon>
        <taxon>Endopterygota</taxon>
        <taxon>Hymenoptera</taxon>
        <taxon>Apocrita</taxon>
        <taxon>Aculeata</taxon>
        <taxon>Apoidea</taxon>
        <taxon>Anthophila</taxon>
        <taxon>Apidae</taxon>
        <taxon>Xylocopa</taxon>
        <taxon>Xylocopa</taxon>
    </lineage>
</organism>
<protein>
    <recommendedName>
        <fullName evidence="9">U1-type domain-containing protein</fullName>
    </recommendedName>
</protein>
<dbReference type="Pfam" id="PF12171">
    <property type="entry name" value="zf-C2H2_jaz"/>
    <property type="match status" value="1"/>
</dbReference>
<dbReference type="SUPFAM" id="SSF57667">
    <property type="entry name" value="beta-beta-alpha zinc fingers"/>
    <property type="match status" value="1"/>
</dbReference>
<evidence type="ECO:0000256" key="2">
    <source>
        <dbReference type="ARBA" id="ARBA00022679"/>
    </source>
</evidence>
<evidence type="ECO:0000256" key="8">
    <source>
        <dbReference type="RuleBase" id="RU003785"/>
    </source>
</evidence>